<dbReference type="Pfam" id="PF06560">
    <property type="entry name" value="GPI"/>
    <property type="match status" value="1"/>
</dbReference>
<keyword evidence="4" id="KW-0312">Gluconeogenesis</keyword>
<evidence type="ECO:0000256" key="2">
    <source>
        <dbReference type="ARBA" id="ARBA00006542"/>
    </source>
</evidence>
<evidence type="ECO:0000256" key="6">
    <source>
        <dbReference type="ARBA" id="ARBA00029321"/>
    </source>
</evidence>
<feature type="domain" description="Glucose-6-phosphate isomerase prokaryote" evidence="7">
    <location>
        <begin position="41"/>
        <end position="173"/>
    </location>
</feature>
<dbReference type="Proteomes" id="UP000182544">
    <property type="component" value="Unassembled WGS sequence"/>
</dbReference>
<evidence type="ECO:0000313" key="9">
    <source>
        <dbReference type="Proteomes" id="UP000182544"/>
    </source>
</evidence>
<dbReference type="Gene3D" id="2.60.120.10">
    <property type="entry name" value="Jelly Rolls"/>
    <property type="match status" value="1"/>
</dbReference>
<keyword evidence="8" id="KW-0413">Isomerase</keyword>
<evidence type="ECO:0000259" key="7">
    <source>
        <dbReference type="Pfam" id="PF06560"/>
    </source>
</evidence>
<protein>
    <recommendedName>
        <fullName evidence="3">glucose-6-phosphate isomerase</fullName>
        <ecNumber evidence="3">5.3.1.9</ecNumber>
    </recommendedName>
</protein>
<evidence type="ECO:0000256" key="1">
    <source>
        <dbReference type="ARBA" id="ARBA00004926"/>
    </source>
</evidence>
<dbReference type="STRING" id="369401.SAMN05428642_103201"/>
<dbReference type="SUPFAM" id="SSF51182">
    <property type="entry name" value="RmlC-like cupins"/>
    <property type="match status" value="1"/>
</dbReference>
<keyword evidence="9" id="KW-1185">Reference proteome</keyword>
<evidence type="ECO:0000256" key="4">
    <source>
        <dbReference type="ARBA" id="ARBA00022432"/>
    </source>
</evidence>
<dbReference type="UniPathway" id="UPA00109">
    <property type="reaction ID" value="UER00181"/>
</dbReference>
<comment type="pathway">
    <text evidence="1">Carbohydrate degradation; glycolysis; D-glyceraldehyde 3-phosphate and glycerone phosphate from D-glucose: step 2/4.</text>
</comment>
<dbReference type="CDD" id="cd02218">
    <property type="entry name" value="cupin_PGI"/>
    <property type="match status" value="1"/>
</dbReference>
<evidence type="ECO:0000256" key="3">
    <source>
        <dbReference type="ARBA" id="ARBA00011952"/>
    </source>
</evidence>
<reference evidence="8 9" key="1">
    <citation type="submission" date="2016-10" db="EMBL/GenBank/DDBJ databases">
        <authorList>
            <person name="de Groot N.N."/>
        </authorList>
    </citation>
    <scope>NUCLEOTIDE SEQUENCE [LARGE SCALE GENOMIC DNA]</scope>
    <source>
        <strain evidence="8 9">DSM 18180</strain>
    </source>
</reference>
<sequence>MNIINHLSIIDTANTIDYSNGEIKGESLINATKYLKELPNIFEDQQSFENTDPNKIIYEVQAFLPVKEGLEGGLFFGKTIIYPGKIGDEYFMTKGHFHEKPDRGEFYWGIQGEGILLLMDKNRNTWAEKMYPGSLHYINGHIAHRTINIGESILSFGACWPSDAGHNYQEIMDNGFSARLKEIKGKPQLIPVR</sequence>
<dbReference type="RefSeq" id="WP_072402837.1">
    <property type="nucleotide sequence ID" value="NZ_FPKV01000003.1"/>
</dbReference>
<dbReference type="OrthoDB" id="5592106at2"/>
<dbReference type="InterPro" id="IPR010551">
    <property type="entry name" value="G6P_isomerase_prok"/>
</dbReference>
<dbReference type="GO" id="GO:0005737">
    <property type="term" value="C:cytoplasm"/>
    <property type="evidence" value="ECO:0007669"/>
    <property type="project" value="InterPro"/>
</dbReference>
<dbReference type="AlphaFoldDB" id="A0A1K2IM74"/>
<comment type="similarity">
    <text evidence="2">Belongs to the archaeal-type GPI family.</text>
</comment>
<dbReference type="EMBL" id="FPKV01000003">
    <property type="protein sequence ID" value="SFZ93556.1"/>
    <property type="molecule type" value="Genomic_DNA"/>
</dbReference>
<dbReference type="EC" id="5.3.1.9" evidence="3"/>
<comment type="catalytic activity">
    <reaction evidence="6">
        <text>alpha-D-glucose 6-phosphate = beta-D-fructose 6-phosphate</text>
        <dbReference type="Rhea" id="RHEA:11816"/>
        <dbReference type="ChEBI" id="CHEBI:57634"/>
        <dbReference type="ChEBI" id="CHEBI:58225"/>
        <dbReference type="EC" id="5.3.1.9"/>
    </reaction>
</comment>
<keyword evidence="5" id="KW-0324">Glycolysis</keyword>
<name>A0A1K2IM74_9FLAO</name>
<proteinExistence type="inferred from homology"/>
<dbReference type="InterPro" id="IPR014710">
    <property type="entry name" value="RmlC-like_jellyroll"/>
</dbReference>
<gene>
    <name evidence="8" type="ORF">SAMN05428642_103201</name>
</gene>
<dbReference type="GO" id="GO:0006094">
    <property type="term" value="P:gluconeogenesis"/>
    <property type="evidence" value="ECO:0007669"/>
    <property type="project" value="UniProtKB-KW"/>
</dbReference>
<dbReference type="GO" id="GO:0006096">
    <property type="term" value="P:glycolytic process"/>
    <property type="evidence" value="ECO:0007669"/>
    <property type="project" value="UniProtKB-UniPathway"/>
</dbReference>
<organism evidence="8 9">
    <name type="scientific">Flaviramulus basaltis</name>
    <dbReference type="NCBI Taxonomy" id="369401"/>
    <lineage>
        <taxon>Bacteria</taxon>
        <taxon>Pseudomonadati</taxon>
        <taxon>Bacteroidota</taxon>
        <taxon>Flavobacteriia</taxon>
        <taxon>Flavobacteriales</taxon>
        <taxon>Flavobacteriaceae</taxon>
        <taxon>Flaviramulus</taxon>
    </lineage>
</organism>
<evidence type="ECO:0000313" key="8">
    <source>
        <dbReference type="EMBL" id="SFZ93556.1"/>
    </source>
</evidence>
<dbReference type="GO" id="GO:0004347">
    <property type="term" value="F:glucose-6-phosphate isomerase activity"/>
    <property type="evidence" value="ECO:0007669"/>
    <property type="project" value="UniProtKB-EC"/>
</dbReference>
<evidence type="ECO:0000256" key="5">
    <source>
        <dbReference type="ARBA" id="ARBA00023152"/>
    </source>
</evidence>
<dbReference type="InterPro" id="IPR011051">
    <property type="entry name" value="RmlC_Cupin_sf"/>
</dbReference>
<accession>A0A1K2IM74</accession>